<dbReference type="GO" id="GO:0016887">
    <property type="term" value="F:ATP hydrolysis activity"/>
    <property type="evidence" value="ECO:0007669"/>
    <property type="project" value="InterPro"/>
</dbReference>
<keyword evidence="4" id="KW-1278">Translocase</keyword>
<dbReference type="SMART" id="SM00382">
    <property type="entry name" value="AAA"/>
    <property type="match status" value="1"/>
</dbReference>
<evidence type="ECO:0000256" key="2">
    <source>
        <dbReference type="ARBA" id="ARBA00022741"/>
    </source>
</evidence>
<accession>C7BEI1</accession>
<evidence type="ECO:0000256" key="3">
    <source>
        <dbReference type="ARBA" id="ARBA00022840"/>
    </source>
</evidence>
<dbReference type="InterPro" id="IPR017871">
    <property type="entry name" value="ABC_transporter-like_CS"/>
</dbReference>
<evidence type="ECO:0000313" key="7">
    <source>
        <dbReference type="EMBL" id="ACQ90756.1"/>
    </source>
</evidence>
<dbReference type="PROSITE" id="PS00211">
    <property type="entry name" value="ABC_TRANSPORTER_1"/>
    <property type="match status" value="1"/>
</dbReference>
<keyword evidence="3" id="KW-0067">ATP-binding</keyword>
<dbReference type="InterPro" id="IPR003439">
    <property type="entry name" value="ABC_transporter-like_ATP-bd"/>
</dbReference>
<geneLocation type="chloroplast" evidence="7"/>
<protein>
    <submittedName>
        <fullName evidence="7">Probable transport protein</fullName>
    </submittedName>
</protein>
<evidence type="ECO:0000256" key="1">
    <source>
        <dbReference type="ARBA" id="ARBA00022448"/>
    </source>
</evidence>
<dbReference type="GO" id="GO:0015419">
    <property type="term" value="F:ABC-type sulfate transporter activity"/>
    <property type="evidence" value="ECO:0007669"/>
    <property type="project" value="InterPro"/>
</dbReference>
<dbReference type="InterPro" id="IPR005666">
    <property type="entry name" value="Sulph_transpt1"/>
</dbReference>
<gene>
    <name evidence="7" type="primary">cysA</name>
</gene>
<reference evidence="7" key="1">
    <citation type="journal article" date="2009" name="Mol. Biol. Evol.">
        <title>The chloroplast genomes of the green algae Pedinomonas minor, Parachlorella kessleri, and Oocystis solitaria reveal a shared ancestry between the Pedinomonadales and Chlorellales.</title>
        <authorList>
            <person name="Turmel M."/>
            <person name="Otis C."/>
            <person name="Lemieux C."/>
        </authorList>
    </citation>
    <scope>NUCLEOTIDE SEQUENCE</scope>
</reference>
<dbReference type="GO" id="GO:0005524">
    <property type="term" value="F:ATP binding"/>
    <property type="evidence" value="ECO:0007669"/>
    <property type="project" value="UniProtKB-KW"/>
</dbReference>
<keyword evidence="7" id="KW-0934">Plastid</keyword>
<evidence type="ECO:0000259" key="6">
    <source>
        <dbReference type="PROSITE" id="PS50893"/>
    </source>
</evidence>
<dbReference type="PANTHER" id="PTHR42781">
    <property type="entry name" value="SPERMIDINE/PUTRESCINE IMPORT ATP-BINDING PROTEIN POTA"/>
    <property type="match status" value="1"/>
</dbReference>
<dbReference type="InterPro" id="IPR050093">
    <property type="entry name" value="ABC_SmlMolc_Importer"/>
</dbReference>
<dbReference type="PANTHER" id="PTHR42781:SF4">
    <property type="entry name" value="SPERMIDINE_PUTRESCINE IMPORT ATP-BINDING PROTEIN POTA"/>
    <property type="match status" value="1"/>
</dbReference>
<name>C7BEI1_NEGSO</name>
<proteinExistence type="predicted"/>
<dbReference type="Pfam" id="PF00005">
    <property type="entry name" value="ABC_tran"/>
    <property type="match status" value="1"/>
</dbReference>
<dbReference type="EMBL" id="FJ968739">
    <property type="protein sequence ID" value="ACQ90756.1"/>
    <property type="molecule type" value="Genomic_DNA"/>
</dbReference>
<evidence type="ECO:0000256" key="5">
    <source>
        <dbReference type="ARBA" id="ARBA00023032"/>
    </source>
</evidence>
<dbReference type="NCBIfam" id="TIGR00968">
    <property type="entry name" value="3a0106s01"/>
    <property type="match status" value="1"/>
</dbReference>
<evidence type="ECO:0000256" key="4">
    <source>
        <dbReference type="ARBA" id="ARBA00022967"/>
    </source>
</evidence>
<keyword evidence="5" id="KW-0764">Sulfate transport</keyword>
<dbReference type="InterPro" id="IPR003593">
    <property type="entry name" value="AAA+_ATPase"/>
</dbReference>
<dbReference type="PROSITE" id="PS50893">
    <property type="entry name" value="ABC_TRANSPORTER_2"/>
    <property type="match status" value="1"/>
</dbReference>
<organism evidence="7">
    <name type="scientific">Neglectella solitaria</name>
    <name type="common">Green alga</name>
    <name type="synonym">Oocystis solitaria</name>
    <dbReference type="NCBI Taxonomy" id="120749"/>
    <lineage>
        <taxon>Eukaryota</taxon>
        <taxon>Viridiplantae</taxon>
        <taxon>Chlorophyta</taxon>
        <taxon>core chlorophytes</taxon>
        <taxon>Trebouxiophyceae</taxon>
        <taxon>Chlorellales</taxon>
        <taxon>Oocystaceae</taxon>
        <taxon>Eremosphaeroideae</taxon>
        <taxon>Neglectella</taxon>
    </lineage>
</organism>
<keyword evidence="7" id="KW-0150">Chloroplast</keyword>
<dbReference type="Gene3D" id="3.40.50.300">
    <property type="entry name" value="P-loop containing nucleotide triphosphate hydrolases"/>
    <property type="match status" value="1"/>
</dbReference>
<sequence length="243" mass="27707">MSILIENLSKKFVNFQALDNINLEIKTGSLVALVGPSGSGKSTLLRILAGLDLPDSGRVWIDGKDVTYLPIQKRDIGFVFQNYSLFNTMNVYDNIAFSLDIRAVNSSTSLKRVNQLLHLIRLEIFSKYYPYQLSGGQKQRIALARALAFNPKIFLLDEPFGALDGKIRKELRKWLCRFHEEVPLTTVFVTHDQQEALEVADEIVIFKKGRIEQTGNPKEIYDHPANSFVKQNNSKNFKNRLFL</sequence>
<keyword evidence="1" id="KW-0813">Transport</keyword>
<dbReference type="InterPro" id="IPR027417">
    <property type="entry name" value="P-loop_NTPase"/>
</dbReference>
<dbReference type="FunFam" id="3.40.50.300:FF:000425">
    <property type="entry name" value="Probable ABC transporter, ATP-binding subunit"/>
    <property type="match status" value="1"/>
</dbReference>
<dbReference type="SUPFAM" id="SSF52540">
    <property type="entry name" value="P-loop containing nucleoside triphosphate hydrolases"/>
    <property type="match status" value="1"/>
</dbReference>
<dbReference type="AlphaFoldDB" id="C7BEI1"/>
<keyword evidence="2" id="KW-0547">Nucleotide-binding</keyword>
<feature type="domain" description="ABC transporter" evidence="6">
    <location>
        <begin position="3"/>
        <end position="233"/>
    </location>
</feature>
<dbReference type="GO" id="GO:0043190">
    <property type="term" value="C:ATP-binding cassette (ABC) transporter complex"/>
    <property type="evidence" value="ECO:0007669"/>
    <property type="project" value="InterPro"/>
</dbReference>